<dbReference type="AlphaFoldDB" id="A0A850BY58"/>
<dbReference type="PANTHER" id="PTHR43364">
    <property type="entry name" value="NADH-SPECIFIC METHYLGLYOXAL REDUCTASE-RELATED"/>
    <property type="match status" value="1"/>
</dbReference>
<dbReference type="InterPro" id="IPR020471">
    <property type="entry name" value="AKR"/>
</dbReference>
<name>A0A850BY58_9ACTN</name>
<dbReference type="InterPro" id="IPR036812">
    <property type="entry name" value="NAD(P)_OxRdtase_dom_sf"/>
</dbReference>
<dbReference type="GO" id="GO:0005829">
    <property type="term" value="C:cytosol"/>
    <property type="evidence" value="ECO:0007669"/>
    <property type="project" value="TreeGrafter"/>
</dbReference>
<evidence type="ECO:0000313" key="3">
    <source>
        <dbReference type="EMBL" id="NUQ86879.1"/>
    </source>
</evidence>
<dbReference type="InterPro" id="IPR023210">
    <property type="entry name" value="NADP_OxRdtase_dom"/>
</dbReference>
<protein>
    <submittedName>
        <fullName evidence="3">Aldo/keto reductase</fullName>
    </submittedName>
</protein>
<feature type="domain" description="NADP-dependent oxidoreductase" evidence="2">
    <location>
        <begin position="14"/>
        <end position="305"/>
    </location>
</feature>
<evidence type="ECO:0000313" key="4">
    <source>
        <dbReference type="Proteomes" id="UP000574690"/>
    </source>
</evidence>
<keyword evidence="1" id="KW-0560">Oxidoreductase</keyword>
<accession>A0A850BY58</accession>
<proteinExistence type="predicted"/>
<dbReference type="GO" id="GO:0016491">
    <property type="term" value="F:oxidoreductase activity"/>
    <property type="evidence" value="ECO:0007669"/>
    <property type="project" value="UniProtKB-KW"/>
</dbReference>
<dbReference type="SUPFAM" id="SSF51430">
    <property type="entry name" value="NAD(P)-linked oxidoreductase"/>
    <property type="match status" value="1"/>
</dbReference>
<dbReference type="EMBL" id="JABFXE010000008">
    <property type="protein sequence ID" value="NUQ86879.1"/>
    <property type="molecule type" value="Genomic_DNA"/>
</dbReference>
<dbReference type="Proteomes" id="UP000574690">
    <property type="component" value="Unassembled WGS sequence"/>
</dbReference>
<evidence type="ECO:0000256" key="1">
    <source>
        <dbReference type="ARBA" id="ARBA00023002"/>
    </source>
</evidence>
<dbReference type="PRINTS" id="PR00069">
    <property type="entry name" value="ALDKETRDTASE"/>
</dbReference>
<evidence type="ECO:0000259" key="2">
    <source>
        <dbReference type="Pfam" id="PF00248"/>
    </source>
</evidence>
<organism evidence="3 4">
    <name type="scientific">Glycomyces artemisiae</name>
    <dbReference type="NCBI Taxonomy" id="1076443"/>
    <lineage>
        <taxon>Bacteria</taxon>
        <taxon>Bacillati</taxon>
        <taxon>Actinomycetota</taxon>
        <taxon>Actinomycetes</taxon>
        <taxon>Glycomycetales</taxon>
        <taxon>Glycomycetaceae</taxon>
        <taxon>Glycomyces</taxon>
    </lineage>
</organism>
<sequence>MSTVGGSGLKVSALGLGCNNFGMKIDQDAAAGVVGAALEAGVTLFDTADIYAKGRSEEILGAVLGARRDEAVIATKFGGPMESGPYGAGSSRRYIVLACEASLRRLGTDYIDLYYQHYPDPDTPVEETLSALDDLVRAGKVRYAAASNLTAWQVGDAAHIARAAGTAGFAAVQVEWNLLSRGVERELVPAAEHFGLGVVPYFPLASGLLTGKYRQDVDFPEGSRLASLPYFASVATDANFAAVERLRELADKTGRTMTGLALSWLAMQPSVPCVLVGATSAEQITANAAALEELPADLVADITGAVEGV</sequence>
<dbReference type="InterPro" id="IPR050523">
    <property type="entry name" value="AKR_Detox_Biosynth"/>
</dbReference>
<reference evidence="3 4" key="1">
    <citation type="submission" date="2020-05" db="EMBL/GenBank/DDBJ databases">
        <title>DNA-SIP metagenomic assembled genomes.</title>
        <authorList>
            <person name="Yu J."/>
        </authorList>
    </citation>
    <scope>NUCLEOTIDE SEQUENCE [LARGE SCALE GENOMIC DNA]</scope>
    <source>
        <strain evidence="3">Bin5.27</strain>
    </source>
</reference>
<dbReference type="Pfam" id="PF00248">
    <property type="entry name" value="Aldo_ket_red"/>
    <property type="match status" value="1"/>
</dbReference>
<gene>
    <name evidence="3" type="ORF">HOQ43_00205</name>
</gene>
<dbReference type="FunFam" id="3.20.20.100:FF:000004">
    <property type="entry name" value="Oxidoreductase, aldo/keto reductase"/>
    <property type="match status" value="1"/>
</dbReference>
<comment type="caution">
    <text evidence="3">The sequence shown here is derived from an EMBL/GenBank/DDBJ whole genome shotgun (WGS) entry which is preliminary data.</text>
</comment>
<dbReference type="Gene3D" id="3.20.20.100">
    <property type="entry name" value="NADP-dependent oxidoreductase domain"/>
    <property type="match status" value="1"/>
</dbReference>
<dbReference type="PANTHER" id="PTHR43364:SF4">
    <property type="entry name" value="NAD(P)-LINKED OXIDOREDUCTASE SUPERFAMILY PROTEIN"/>
    <property type="match status" value="1"/>
</dbReference>